<feature type="compositionally biased region" description="Basic and acidic residues" evidence="1">
    <location>
        <begin position="69"/>
        <end position="79"/>
    </location>
</feature>
<feature type="region of interest" description="Disordered" evidence="1">
    <location>
        <begin position="1"/>
        <end position="79"/>
    </location>
</feature>
<dbReference type="RefSeq" id="WP_045482905.1">
    <property type="nucleotide sequence ID" value="NZ_LTAO01000006.1"/>
</dbReference>
<protein>
    <recommendedName>
        <fullName evidence="4">Cytosolic protein</fullName>
    </recommendedName>
</protein>
<feature type="compositionally biased region" description="Polar residues" evidence="1">
    <location>
        <begin position="52"/>
        <end position="61"/>
    </location>
</feature>
<keyword evidence="3" id="KW-1185">Reference proteome</keyword>
<sequence length="79" mass="8948">MKEESKYQDFSNVEAQREKIIPEDLPEGPYGSPFHAKSPVQNKSTPWEEGQHSISASSYENKSLHKGQQRKDPGSHPPK</sequence>
<evidence type="ECO:0000256" key="1">
    <source>
        <dbReference type="SAM" id="MobiDB-lite"/>
    </source>
</evidence>
<reference evidence="2" key="1">
    <citation type="submission" date="2016-02" db="EMBL/GenBank/DDBJ databases">
        <title>Genome sequence of Bacillus trypoxylicola KCTC 13244(T).</title>
        <authorList>
            <person name="Jeong H."/>
            <person name="Park S.-H."/>
            <person name="Choi S.-K."/>
        </authorList>
    </citation>
    <scope>NUCLEOTIDE SEQUENCE [LARGE SCALE GENOMIC DNA]</scope>
    <source>
        <strain evidence="2">KCTC 13244</strain>
    </source>
</reference>
<dbReference type="STRING" id="519424.AZF04_16435"/>
<evidence type="ECO:0000313" key="3">
    <source>
        <dbReference type="Proteomes" id="UP000075806"/>
    </source>
</evidence>
<name>A0A162ERJ1_9BACI</name>
<dbReference type="AlphaFoldDB" id="A0A162ERJ1"/>
<dbReference type="EMBL" id="LTAO01000006">
    <property type="protein sequence ID" value="KYG33546.1"/>
    <property type="molecule type" value="Genomic_DNA"/>
</dbReference>
<gene>
    <name evidence="2" type="ORF">AZF04_16435</name>
</gene>
<organism evidence="2 3">
    <name type="scientific">Alkalihalobacillus trypoxylicola</name>
    <dbReference type="NCBI Taxonomy" id="519424"/>
    <lineage>
        <taxon>Bacteria</taxon>
        <taxon>Bacillati</taxon>
        <taxon>Bacillota</taxon>
        <taxon>Bacilli</taxon>
        <taxon>Bacillales</taxon>
        <taxon>Bacillaceae</taxon>
        <taxon>Alkalihalobacillus</taxon>
    </lineage>
</organism>
<accession>A0A162ERJ1</accession>
<proteinExistence type="predicted"/>
<dbReference type="OrthoDB" id="2376226at2"/>
<dbReference type="Proteomes" id="UP000075806">
    <property type="component" value="Unassembled WGS sequence"/>
</dbReference>
<evidence type="ECO:0000313" key="2">
    <source>
        <dbReference type="EMBL" id="KYG33546.1"/>
    </source>
</evidence>
<evidence type="ECO:0008006" key="4">
    <source>
        <dbReference type="Google" id="ProtNLM"/>
    </source>
</evidence>
<comment type="caution">
    <text evidence="2">The sequence shown here is derived from an EMBL/GenBank/DDBJ whole genome shotgun (WGS) entry which is preliminary data.</text>
</comment>